<dbReference type="GO" id="GO:0006508">
    <property type="term" value="P:proteolysis"/>
    <property type="evidence" value="ECO:0007669"/>
    <property type="project" value="InterPro"/>
</dbReference>
<dbReference type="PANTHER" id="PTHR23507:SF1">
    <property type="entry name" value="FI18259P1-RELATED"/>
    <property type="match status" value="1"/>
</dbReference>
<sequence length="1197" mass="131900">MPPESPTGKLFALCIGIDEYTYPRIKKLQGCAKDVSSLQDVLLLHYPDAEIISLTNQAATRKNILDSLKVHLTENTHISRDDPILVYFSGYGTRFEEAERDVDALVPHDYSPEIPPIFDFTLHGLFSSPRADQGSQCLILDCCFSAKLTLSIVNIRRIQAPSWSSHLVDLRRENTLADYRGFFADSPPYVLIVASSKHKHCGETQEGGFFTQDMVSAMRSSWPLSCREVNVLTQNWETGTRAQVSNCYGPYLDRLLLMPPKLLPIAKLRISSPDIDLGATSAEDSLFLVSRRWNANIVVHASSQGEANIQRLDRVTARYGTRLIPFALAKASQVLDGVARFNYYLNLRPSTDKPSWVQRLFRWRKSNSSPFSIEAYHFRRDEDNSDENNDAWVSENILHNGVAFLDNVPNDHVIGLKITNTSDQAMYPYVVGFDTDTYEINELYSPLRQDKCLEPKLLKPNESLIFGRCPASTAPTFYAPETPFCLILDEDKVERTAEIFKIILAQKPVVLRYMEQTPPITSGEERTRGAYAHEEIPGVWQTDTITFAVPENFRNGGHLRSNTNTSAAMSRSRSRSRPVNYADAMLPDGPVDEEVFDQLLHNREDTLVDDVQGVSDDFTARRKLPWYKRPSAWWLLVATPFSTIAMSATLAPKVEVYTLLACSVHKPEIFEAVASYVPPAVPPPTIANEIPVSFEIATAHEYPVKECTADPVVSAAVAKLSTAITASMGVLGCLTTGWWGSFSDRFGRTKILGLTLLGLLFNDCLFIFVTKNFTWIPGGYWFLLVGPILEGCLGGFSTASAASHAYLADVVEPAKRSRTFSLFLGTVFAGLGIGPTLGGLLVKSTGNLLSVFYLATAVHVAYALLALLLLPESLSQSDMNAAKVIHRETIRLRNEQEPTLLSRVQRIFGFLRPILIFLPGPVSGVVPLKGRKWDWNLCLLALAYAFAISIMGSMTFKVQYMMQKFGWTSEYLGYFLTIAGVTRAIYMAVILPLLIRFLKGSPQRQSPESQPLISSQRSHHSPSFDLSLAKASLAVDIISYTAMPLASTGLSFTGATIISSFGSGFTPGMQSVALELYKSQNGGRDESGKLFGGLSVIQALSAQILGPSIYGLVFIKTVASFPKAIFLVSLGSIVISFTCVSLVRLPTSHVVVTDAEEGASVIPDHPERDATLVDADLAAQSVGKQQAPRVVISAPSP</sequence>
<feature type="transmembrane region" description="Helical" evidence="5">
    <location>
        <begin position="781"/>
        <end position="808"/>
    </location>
</feature>
<feature type="transmembrane region" description="Helical" evidence="5">
    <location>
        <begin position="820"/>
        <end position="842"/>
    </location>
</feature>
<dbReference type="InterPro" id="IPR011701">
    <property type="entry name" value="MFS"/>
</dbReference>
<feature type="transmembrane region" description="Helical" evidence="5">
    <location>
        <begin position="1124"/>
        <end position="1143"/>
    </location>
</feature>
<keyword evidence="4 5" id="KW-0472">Membrane</keyword>
<dbReference type="EMBL" id="JACAZF010000009">
    <property type="protein sequence ID" value="KAF7294735.1"/>
    <property type="molecule type" value="Genomic_DNA"/>
</dbReference>
<name>A0A8H6S9M9_9AGAR</name>
<evidence type="ECO:0000256" key="1">
    <source>
        <dbReference type="ARBA" id="ARBA00004141"/>
    </source>
</evidence>
<feature type="transmembrane region" description="Helical" evidence="5">
    <location>
        <begin position="937"/>
        <end position="956"/>
    </location>
</feature>
<dbReference type="InterPro" id="IPR036259">
    <property type="entry name" value="MFS_trans_sf"/>
</dbReference>
<gene>
    <name evidence="7" type="ORF">MIND_01010900</name>
</gene>
<organism evidence="7 8">
    <name type="scientific">Mycena indigotica</name>
    <dbReference type="NCBI Taxonomy" id="2126181"/>
    <lineage>
        <taxon>Eukaryota</taxon>
        <taxon>Fungi</taxon>
        <taxon>Dikarya</taxon>
        <taxon>Basidiomycota</taxon>
        <taxon>Agaricomycotina</taxon>
        <taxon>Agaricomycetes</taxon>
        <taxon>Agaricomycetidae</taxon>
        <taxon>Agaricales</taxon>
        <taxon>Marasmiineae</taxon>
        <taxon>Mycenaceae</taxon>
        <taxon>Mycena</taxon>
    </lineage>
</organism>
<protein>
    <submittedName>
        <fullName evidence="7">MFS domain-containing protein</fullName>
    </submittedName>
</protein>
<dbReference type="GO" id="GO:0016020">
    <property type="term" value="C:membrane"/>
    <property type="evidence" value="ECO:0007669"/>
    <property type="project" value="UniProtKB-SubCell"/>
</dbReference>
<dbReference type="PANTHER" id="PTHR23507">
    <property type="entry name" value="ZGC:174356"/>
    <property type="match status" value="1"/>
</dbReference>
<dbReference type="GO" id="GO:0022857">
    <property type="term" value="F:transmembrane transporter activity"/>
    <property type="evidence" value="ECO:0007669"/>
    <property type="project" value="InterPro"/>
</dbReference>
<dbReference type="Pfam" id="PF07690">
    <property type="entry name" value="MFS_1"/>
    <property type="match status" value="1"/>
</dbReference>
<accession>A0A8H6S9M9</accession>
<keyword evidence="2 5" id="KW-0812">Transmembrane</keyword>
<dbReference type="SUPFAM" id="SSF103473">
    <property type="entry name" value="MFS general substrate transporter"/>
    <property type="match status" value="1"/>
</dbReference>
<feature type="transmembrane region" description="Helical" evidence="5">
    <location>
        <begin position="848"/>
        <end position="870"/>
    </location>
</feature>
<comment type="subcellular location">
    <subcellularLocation>
        <location evidence="1">Membrane</location>
        <topology evidence="1">Multi-pass membrane protein</topology>
    </subcellularLocation>
</comment>
<dbReference type="Gene3D" id="1.20.1250.20">
    <property type="entry name" value="MFS general substrate transporter like domains"/>
    <property type="match status" value="1"/>
</dbReference>
<feature type="transmembrane region" description="Helical" evidence="5">
    <location>
        <begin position="971"/>
        <end position="995"/>
    </location>
</feature>
<dbReference type="GO" id="GO:0004197">
    <property type="term" value="F:cysteine-type endopeptidase activity"/>
    <property type="evidence" value="ECO:0007669"/>
    <property type="project" value="InterPro"/>
</dbReference>
<feature type="transmembrane region" description="Helical" evidence="5">
    <location>
        <begin position="751"/>
        <end position="769"/>
    </location>
</feature>
<evidence type="ECO:0000256" key="5">
    <source>
        <dbReference type="SAM" id="Phobius"/>
    </source>
</evidence>
<dbReference type="InterPro" id="IPR011600">
    <property type="entry name" value="Pept_C14_caspase"/>
</dbReference>
<evidence type="ECO:0000256" key="3">
    <source>
        <dbReference type="ARBA" id="ARBA00022989"/>
    </source>
</evidence>
<evidence type="ECO:0000313" key="7">
    <source>
        <dbReference type="EMBL" id="KAF7294735.1"/>
    </source>
</evidence>
<reference evidence="7" key="1">
    <citation type="submission" date="2020-05" db="EMBL/GenBank/DDBJ databases">
        <title>Mycena genomes resolve the evolution of fungal bioluminescence.</title>
        <authorList>
            <person name="Tsai I.J."/>
        </authorList>
    </citation>
    <scope>NUCLEOTIDE SEQUENCE</scope>
    <source>
        <strain evidence="7">171206Taipei</strain>
    </source>
</reference>
<dbReference type="Pfam" id="PF00656">
    <property type="entry name" value="Peptidase_C14"/>
    <property type="match status" value="1"/>
</dbReference>
<dbReference type="AlphaFoldDB" id="A0A8H6S9M9"/>
<feature type="transmembrane region" description="Helical" evidence="5">
    <location>
        <begin position="1090"/>
        <end position="1112"/>
    </location>
</feature>
<proteinExistence type="predicted"/>
<evidence type="ECO:0000256" key="4">
    <source>
        <dbReference type="ARBA" id="ARBA00023136"/>
    </source>
</evidence>
<evidence type="ECO:0000313" key="8">
    <source>
        <dbReference type="Proteomes" id="UP000636479"/>
    </source>
</evidence>
<dbReference type="Proteomes" id="UP000636479">
    <property type="component" value="Unassembled WGS sequence"/>
</dbReference>
<dbReference type="Gene3D" id="3.40.50.1460">
    <property type="match status" value="1"/>
</dbReference>
<dbReference type="GeneID" id="59349220"/>
<evidence type="ECO:0000259" key="6">
    <source>
        <dbReference type="Pfam" id="PF00656"/>
    </source>
</evidence>
<comment type="caution">
    <text evidence="7">The sequence shown here is derived from an EMBL/GenBank/DDBJ whole genome shotgun (WGS) entry which is preliminary data.</text>
</comment>
<dbReference type="RefSeq" id="XP_037216098.1">
    <property type="nucleotide sequence ID" value="XM_037366704.1"/>
</dbReference>
<keyword evidence="3 5" id="KW-1133">Transmembrane helix</keyword>
<dbReference type="OrthoDB" id="3026777at2759"/>
<feature type="domain" description="Peptidase C14 caspase" evidence="6">
    <location>
        <begin position="11"/>
        <end position="220"/>
    </location>
</feature>
<keyword evidence="8" id="KW-1185">Reference proteome</keyword>
<evidence type="ECO:0000256" key="2">
    <source>
        <dbReference type="ARBA" id="ARBA00022692"/>
    </source>
</evidence>